<dbReference type="Pfam" id="PF01242">
    <property type="entry name" value="PTPS"/>
    <property type="match status" value="1"/>
</dbReference>
<evidence type="ECO:0000256" key="4">
    <source>
        <dbReference type="ARBA" id="ARBA00018141"/>
    </source>
</evidence>
<organism evidence="7 10">
    <name type="scientific">Lactobacillus selangorensis</name>
    <dbReference type="NCBI Taxonomy" id="81857"/>
    <lineage>
        <taxon>Bacteria</taxon>
        <taxon>Bacillati</taxon>
        <taxon>Bacillota</taxon>
        <taxon>Bacilli</taxon>
        <taxon>Lactobacillales</taxon>
        <taxon>Lactobacillaceae</taxon>
        <taxon>Lactobacillus</taxon>
    </lineage>
</organism>
<evidence type="ECO:0000313" key="10">
    <source>
        <dbReference type="Proteomes" id="UP000051751"/>
    </source>
</evidence>
<evidence type="ECO:0000256" key="6">
    <source>
        <dbReference type="ARBA" id="ARBA00048807"/>
    </source>
</evidence>
<keyword evidence="9" id="KW-1185">Reference proteome</keyword>
<dbReference type="RefSeq" id="WP_057771152.1">
    <property type="nucleotide sequence ID" value="NZ_JQAT01000010.1"/>
</dbReference>
<protein>
    <recommendedName>
        <fullName evidence="4">6-carboxy-5,6,7,8-tetrahydropterin synthase</fullName>
        <ecNumber evidence="3">4.1.2.50</ecNumber>
    </recommendedName>
    <alternativeName>
        <fullName evidence="5">Queuosine biosynthesis protein QueD</fullName>
    </alternativeName>
</protein>
<dbReference type="Proteomes" id="UP000051751">
    <property type="component" value="Unassembled WGS sequence"/>
</dbReference>
<dbReference type="InterPro" id="IPR038418">
    <property type="entry name" value="6-PTP_synth/QueD_sf"/>
</dbReference>
<dbReference type="InterPro" id="IPR007115">
    <property type="entry name" value="6-PTP_synth/QueD"/>
</dbReference>
<evidence type="ECO:0000256" key="3">
    <source>
        <dbReference type="ARBA" id="ARBA00012982"/>
    </source>
</evidence>
<name>A0A0R2FPL4_9LACO</name>
<reference evidence="9 10" key="1">
    <citation type="journal article" date="2015" name="Genome Announc.">
        <title>Expanding the biotechnology potential of lactobacilli through comparative genomics of 213 strains and associated genera.</title>
        <authorList>
            <person name="Sun Z."/>
            <person name="Harris H.M."/>
            <person name="McCann A."/>
            <person name="Guo C."/>
            <person name="Argimon S."/>
            <person name="Zhang W."/>
            <person name="Yang X."/>
            <person name="Jeffery I.B."/>
            <person name="Cooney J.C."/>
            <person name="Kagawa T.F."/>
            <person name="Liu W."/>
            <person name="Song Y."/>
            <person name="Salvetti E."/>
            <person name="Wrobel A."/>
            <person name="Rasinkangas P."/>
            <person name="Parkhill J."/>
            <person name="Rea M.C."/>
            <person name="O'Sullivan O."/>
            <person name="Ritari J."/>
            <person name="Douillard F.P."/>
            <person name="Paul Ross R."/>
            <person name="Yang R."/>
            <person name="Briner A.E."/>
            <person name="Felis G.E."/>
            <person name="de Vos W.M."/>
            <person name="Barrangou R."/>
            <person name="Klaenhammer T.R."/>
            <person name="Caufield P.W."/>
            <person name="Cui Y."/>
            <person name="Zhang H."/>
            <person name="O'Toole P.W."/>
        </authorList>
    </citation>
    <scope>NUCLEOTIDE SEQUENCE [LARGE SCALE GENOMIC DNA]</scope>
    <source>
        <strain evidence="7 10">ATCC BAA-66</strain>
        <strain evidence="8 9">DSM 13344</strain>
    </source>
</reference>
<dbReference type="Proteomes" id="UP000051645">
    <property type="component" value="Unassembled WGS sequence"/>
</dbReference>
<comment type="pathway">
    <text evidence="1">Purine metabolism; 7-cyano-7-deazaguanine biosynthesis.</text>
</comment>
<accession>A0A0R2FPL4</accession>
<dbReference type="EC" id="4.1.2.50" evidence="3"/>
<evidence type="ECO:0000313" key="7">
    <source>
        <dbReference type="EMBL" id="KRN27287.1"/>
    </source>
</evidence>
<dbReference type="GO" id="GO:0070497">
    <property type="term" value="F:6-carboxytetrahydropterin synthase activity"/>
    <property type="evidence" value="ECO:0007669"/>
    <property type="project" value="UniProtKB-EC"/>
</dbReference>
<comment type="similarity">
    <text evidence="2">Belongs to the PTPS family. QueD subfamily.</text>
</comment>
<dbReference type="AlphaFoldDB" id="A0A0R2FPL4"/>
<dbReference type="NCBIfam" id="TIGR03112">
    <property type="entry name" value="6_pyr_pter_rel"/>
    <property type="match status" value="1"/>
</dbReference>
<comment type="catalytic activity">
    <reaction evidence="6">
        <text>7,8-dihydroneopterin 3'-triphosphate + H2O = 6-carboxy-5,6,7,8-tetrahydropterin + triphosphate + acetaldehyde + 2 H(+)</text>
        <dbReference type="Rhea" id="RHEA:27966"/>
        <dbReference type="ChEBI" id="CHEBI:15343"/>
        <dbReference type="ChEBI" id="CHEBI:15377"/>
        <dbReference type="ChEBI" id="CHEBI:15378"/>
        <dbReference type="ChEBI" id="CHEBI:18036"/>
        <dbReference type="ChEBI" id="CHEBI:58462"/>
        <dbReference type="ChEBI" id="CHEBI:61032"/>
        <dbReference type="EC" id="4.1.2.50"/>
    </reaction>
</comment>
<gene>
    <name evidence="7" type="ORF">IV38_GL000693</name>
    <name evidence="8" type="ORF">IV40_GL000528</name>
</gene>
<dbReference type="Gene3D" id="3.30.479.10">
    <property type="entry name" value="6-pyruvoyl tetrahydropterin synthase/QueD"/>
    <property type="match status" value="1"/>
</dbReference>
<sequence>MATKYRTYKIRAFFNASHSLATTTVKRDKKTHNHTWEVVCEVHLNDPEKADADQANRLISNTLNTLSGHKLNHLEPFRKLEPTLENVTEYLADELDVDLAAKKVQLLRIEVGISPLRYYCITMMR</sequence>
<proteinExistence type="inferred from homology"/>
<evidence type="ECO:0000256" key="5">
    <source>
        <dbReference type="ARBA" id="ARBA00031449"/>
    </source>
</evidence>
<dbReference type="EMBL" id="JQAZ01000010">
    <property type="protein sequence ID" value="KRN29930.1"/>
    <property type="molecule type" value="Genomic_DNA"/>
</dbReference>
<dbReference type="EMBL" id="JQAT01000010">
    <property type="protein sequence ID" value="KRN27287.1"/>
    <property type="molecule type" value="Genomic_DNA"/>
</dbReference>
<evidence type="ECO:0000313" key="9">
    <source>
        <dbReference type="Proteomes" id="UP000051645"/>
    </source>
</evidence>
<evidence type="ECO:0000256" key="2">
    <source>
        <dbReference type="ARBA" id="ARBA00008900"/>
    </source>
</evidence>
<dbReference type="STRING" id="81857.IV38_GL000693"/>
<dbReference type="UniPathway" id="UPA00391"/>
<dbReference type="OrthoDB" id="9804698at2"/>
<dbReference type="SUPFAM" id="SSF55620">
    <property type="entry name" value="Tetrahydrobiopterin biosynthesis enzymes-like"/>
    <property type="match status" value="1"/>
</dbReference>
<dbReference type="PATRIC" id="fig|81857.3.peg.697"/>
<comment type="caution">
    <text evidence="7">The sequence shown here is derived from an EMBL/GenBank/DDBJ whole genome shotgun (WGS) entry which is preliminary data.</text>
</comment>
<dbReference type="InterPro" id="IPR017543">
    <property type="entry name" value="6-PTP_synth-rel_bac"/>
</dbReference>
<evidence type="ECO:0000256" key="1">
    <source>
        <dbReference type="ARBA" id="ARBA00005061"/>
    </source>
</evidence>
<evidence type="ECO:0000313" key="8">
    <source>
        <dbReference type="EMBL" id="KRN29930.1"/>
    </source>
</evidence>